<feature type="transmembrane region" description="Helical" evidence="1">
    <location>
        <begin position="72"/>
        <end position="96"/>
    </location>
</feature>
<evidence type="ECO:0000313" key="2">
    <source>
        <dbReference type="EMBL" id="GIM78353.1"/>
    </source>
</evidence>
<name>A0A919SWG8_9ACTN</name>
<reference evidence="2" key="1">
    <citation type="submission" date="2021-03" db="EMBL/GenBank/DDBJ databases">
        <title>Whole genome shotgun sequence of Actinoplanes auranticolor NBRC 12245.</title>
        <authorList>
            <person name="Komaki H."/>
            <person name="Tamura T."/>
        </authorList>
    </citation>
    <scope>NUCLEOTIDE SEQUENCE</scope>
    <source>
        <strain evidence="2">NBRC 12245</strain>
    </source>
</reference>
<evidence type="ECO:0000313" key="3">
    <source>
        <dbReference type="Proteomes" id="UP000681340"/>
    </source>
</evidence>
<evidence type="ECO:0000256" key="1">
    <source>
        <dbReference type="SAM" id="Phobius"/>
    </source>
</evidence>
<dbReference type="EMBL" id="BOQL01000073">
    <property type="protein sequence ID" value="GIM78353.1"/>
    <property type="molecule type" value="Genomic_DNA"/>
</dbReference>
<dbReference type="GO" id="GO:0016780">
    <property type="term" value="F:phosphotransferase activity, for other substituted phosphate groups"/>
    <property type="evidence" value="ECO:0007669"/>
    <property type="project" value="InterPro"/>
</dbReference>
<keyword evidence="1" id="KW-0472">Membrane</keyword>
<dbReference type="RefSeq" id="WP_212993853.1">
    <property type="nucleotide sequence ID" value="NZ_BAABEA010000026.1"/>
</dbReference>
<dbReference type="Gene3D" id="1.20.120.1760">
    <property type="match status" value="1"/>
</dbReference>
<accession>A0A919SWG8</accession>
<feature type="transmembrane region" description="Helical" evidence="1">
    <location>
        <begin position="45"/>
        <end position="65"/>
    </location>
</feature>
<gene>
    <name evidence="2" type="primary">pgsA_3</name>
    <name evidence="2" type="ORF">Aau02nite_80410</name>
</gene>
<comment type="caution">
    <text evidence="2">The sequence shown here is derived from an EMBL/GenBank/DDBJ whole genome shotgun (WGS) entry which is preliminary data.</text>
</comment>
<sequence>MTWQEYAAAWSRLHGGFDPESAAPVVRGWIRLAYRGGSLLGRLRISPATVTACGLLLCLAVPFAALLGRSGLLLGAVLVLLAGFADALDGAVAVVTGRTSRLGFVYDSVADRLGELAWLAAFWVAGVPGWLAAAGAAVSWLHEYVRARAAAGGMDGLGIVTLGERPTRVSVAISGLLVGGVAGLVHPGWETAVVLVAAIVWLALGLIGLTQLVVAVRRELSA</sequence>
<organism evidence="2 3">
    <name type="scientific">Actinoplanes auranticolor</name>
    <dbReference type="NCBI Taxonomy" id="47988"/>
    <lineage>
        <taxon>Bacteria</taxon>
        <taxon>Bacillati</taxon>
        <taxon>Actinomycetota</taxon>
        <taxon>Actinomycetes</taxon>
        <taxon>Micromonosporales</taxon>
        <taxon>Micromonosporaceae</taxon>
        <taxon>Actinoplanes</taxon>
    </lineage>
</organism>
<protein>
    <submittedName>
        <fullName evidence="2">CDP-diacylglycerol--glycerol-3-phosphate 3-phosphatidyltransferase</fullName>
    </submittedName>
</protein>
<dbReference type="InterPro" id="IPR043130">
    <property type="entry name" value="CDP-OH_PTrfase_TM_dom"/>
</dbReference>
<keyword evidence="1" id="KW-1133">Transmembrane helix</keyword>
<dbReference type="GO" id="GO:0008654">
    <property type="term" value="P:phospholipid biosynthetic process"/>
    <property type="evidence" value="ECO:0007669"/>
    <property type="project" value="InterPro"/>
</dbReference>
<dbReference type="AlphaFoldDB" id="A0A919SWG8"/>
<proteinExistence type="predicted"/>
<keyword evidence="3" id="KW-1185">Reference proteome</keyword>
<feature type="transmembrane region" description="Helical" evidence="1">
    <location>
        <begin position="169"/>
        <end position="186"/>
    </location>
</feature>
<dbReference type="GO" id="GO:0016020">
    <property type="term" value="C:membrane"/>
    <property type="evidence" value="ECO:0007669"/>
    <property type="project" value="InterPro"/>
</dbReference>
<dbReference type="Pfam" id="PF01066">
    <property type="entry name" value="CDP-OH_P_transf"/>
    <property type="match status" value="1"/>
</dbReference>
<feature type="transmembrane region" description="Helical" evidence="1">
    <location>
        <begin position="192"/>
        <end position="216"/>
    </location>
</feature>
<dbReference type="Proteomes" id="UP000681340">
    <property type="component" value="Unassembled WGS sequence"/>
</dbReference>
<dbReference type="InterPro" id="IPR000462">
    <property type="entry name" value="CDP-OH_P_trans"/>
</dbReference>
<feature type="transmembrane region" description="Helical" evidence="1">
    <location>
        <begin position="116"/>
        <end position="141"/>
    </location>
</feature>
<keyword evidence="1" id="KW-0812">Transmembrane</keyword>